<evidence type="ECO:0000259" key="9">
    <source>
        <dbReference type="PROSITE" id="PS50011"/>
    </source>
</evidence>
<dbReference type="GO" id="GO:0106310">
    <property type="term" value="F:protein serine kinase activity"/>
    <property type="evidence" value="ECO:0007669"/>
    <property type="project" value="RHEA"/>
</dbReference>
<dbReference type="PROSITE" id="PS50011">
    <property type="entry name" value="PROTEIN_KINASE_DOM"/>
    <property type="match status" value="1"/>
</dbReference>
<dbReference type="OrthoDB" id="4062651at2759"/>
<dbReference type="InterPro" id="IPR011009">
    <property type="entry name" value="Kinase-like_dom_sf"/>
</dbReference>
<sequence>MDSEGFHVLLKPSLTKSDDDVVEKSPCGRYVRFKKILGRGAFKDAYKGFDLVNNVEIAWSQTLVDDVTALTSQENQEKLFSEAVLLQSSNHRNIMKCYSFWLDYDNKVLNMITESFPSGSVRQYTKKLGRGIDVETIKNWGRQILQGLLYLHTQNPCIVHRNLKCDNIFIDVGKSEVKIGDFGFATAMEHSPLKDPVGTPKFMAPEYYDEEYNELVDIYAFGMCLMEMATCEYPYSECTNGQIFKKVYSGKKPVALGKVKDVDLKEIIEKCLLPASLRPSAMELLNDPFFSSGIPVETDSSLMTEPMDKHSQDEYFRAESCRMDDVILAVISASFKSVLDANCSKLQRAFLSLQWATSL</sequence>
<accession>A0A2G9FYL4</accession>
<keyword evidence="2" id="KW-0723">Serine/threonine-protein kinase</keyword>
<dbReference type="EMBL" id="NKXS01009173">
    <property type="protein sequence ID" value="PIM97749.1"/>
    <property type="molecule type" value="Genomic_DNA"/>
</dbReference>
<evidence type="ECO:0000256" key="7">
    <source>
        <dbReference type="ARBA" id="ARBA00047899"/>
    </source>
</evidence>
<comment type="caution">
    <text evidence="10">The sequence shown here is derived from an EMBL/GenBank/DDBJ whole genome shotgun (WGS) entry which is preliminary data.</text>
</comment>
<comment type="catalytic activity">
    <reaction evidence="8">
        <text>L-seryl-[protein] + ATP = O-phospho-L-seryl-[protein] + ADP + H(+)</text>
        <dbReference type="Rhea" id="RHEA:17989"/>
        <dbReference type="Rhea" id="RHEA-COMP:9863"/>
        <dbReference type="Rhea" id="RHEA-COMP:11604"/>
        <dbReference type="ChEBI" id="CHEBI:15378"/>
        <dbReference type="ChEBI" id="CHEBI:29999"/>
        <dbReference type="ChEBI" id="CHEBI:30616"/>
        <dbReference type="ChEBI" id="CHEBI:83421"/>
        <dbReference type="ChEBI" id="CHEBI:456216"/>
        <dbReference type="EC" id="2.7.11.1"/>
    </reaction>
</comment>
<keyword evidence="4" id="KW-0547">Nucleotide-binding</keyword>
<evidence type="ECO:0000256" key="5">
    <source>
        <dbReference type="ARBA" id="ARBA00022777"/>
    </source>
</evidence>
<evidence type="ECO:0000256" key="1">
    <source>
        <dbReference type="ARBA" id="ARBA00012513"/>
    </source>
</evidence>
<keyword evidence="6" id="KW-0067">ATP-binding</keyword>
<organism evidence="10 11">
    <name type="scientific">Handroanthus impetiginosus</name>
    <dbReference type="NCBI Taxonomy" id="429701"/>
    <lineage>
        <taxon>Eukaryota</taxon>
        <taxon>Viridiplantae</taxon>
        <taxon>Streptophyta</taxon>
        <taxon>Embryophyta</taxon>
        <taxon>Tracheophyta</taxon>
        <taxon>Spermatophyta</taxon>
        <taxon>Magnoliopsida</taxon>
        <taxon>eudicotyledons</taxon>
        <taxon>Gunneridae</taxon>
        <taxon>Pentapetalae</taxon>
        <taxon>asterids</taxon>
        <taxon>lamiids</taxon>
        <taxon>Lamiales</taxon>
        <taxon>Bignoniaceae</taxon>
        <taxon>Crescentiina</taxon>
        <taxon>Tabebuia alliance</taxon>
        <taxon>Handroanthus</taxon>
    </lineage>
</organism>
<dbReference type="GO" id="GO:0005524">
    <property type="term" value="F:ATP binding"/>
    <property type="evidence" value="ECO:0007669"/>
    <property type="project" value="UniProtKB-KW"/>
</dbReference>
<keyword evidence="3 10" id="KW-0808">Transferase</keyword>
<dbReference type="EC" id="2.7.11.1" evidence="1"/>
<keyword evidence="11" id="KW-1185">Reference proteome</keyword>
<evidence type="ECO:0000256" key="8">
    <source>
        <dbReference type="ARBA" id="ARBA00048679"/>
    </source>
</evidence>
<dbReference type="Gene3D" id="3.30.200.20">
    <property type="entry name" value="Phosphorylase Kinase, domain 1"/>
    <property type="match status" value="1"/>
</dbReference>
<feature type="domain" description="Protein kinase" evidence="9">
    <location>
        <begin position="31"/>
        <end position="290"/>
    </location>
</feature>
<evidence type="ECO:0000256" key="6">
    <source>
        <dbReference type="ARBA" id="ARBA00022840"/>
    </source>
</evidence>
<dbReference type="SUPFAM" id="SSF56112">
    <property type="entry name" value="Protein kinase-like (PK-like)"/>
    <property type="match status" value="1"/>
</dbReference>
<dbReference type="PANTHER" id="PTHR13902">
    <property type="entry name" value="SERINE/THREONINE-PROTEIN KINASE WNK WITH NO LYSINE -RELATED"/>
    <property type="match status" value="1"/>
</dbReference>
<dbReference type="InterPro" id="IPR050588">
    <property type="entry name" value="WNK_Ser-Thr_kinase"/>
</dbReference>
<evidence type="ECO:0000256" key="4">
    <source>
        <dbReference type="ARBA" id="ARBA00022741"/>
    </source>
</evidence>
<evidence type="ECO:0000313" key="10">
    <source>
        <dbReference type="EMBL" id="PIM97749.1"/>
    </source>
</evidence>
<dbReference type="Pfam" id="PF00069">
    <property type="entry name" value="Pkinase"/>
    <property type="match status" value="1"/>
</dbReference>
<dbReference type="GO" id="GO:0004674">
    <property type="term" value="F:protein serine/threonine kinase activity"/>
    <property type="evidence" value="ECO:0007669"/>
    <property type="project" value="UniProtKB-KW"/>
</dbReference>
<dbReference type="Proteomes" id="UP000231279">
    <property type="component" value="Unassembled WGS sequence"/>
</dbReference>
<dbReference type="FunFam" id="3.30.200.20:FF:000075">
    <property type="entry name" value="Probable serine/threonine-protein kinase WNK1"/>
    <property type="match status" value="1"/>
</dbReference>
<dbReference type="Gene3D" id="1.10.510.10">
    <property type="entry name" value="Transferase(Phosphotransferase) domain 1"/>
    <property type="match status" value="1"/>
</dbReference>
<evidence type="ECO:0000256" key="3">
    <source>
        <dbReference type="ARBA" id="ARBA00022679"/>
    </source>
</evidence>
<name>A0A2G9FYL4_9LAMI</name>
<keyword evidence="5" id="KW-0418">Kinase</keyword>
<reference evidence="11" key="1">
    <citation type="journal article" date="2018" name="Gigascience">
        <title>Genome assembly of the Pink Ipe (Handroanthus impetiginosus, Bignoniaceae), a highly valued, ecologically keystone Neotropical timber forest tree.</title>
        <authorList>
            <person name="Silva-Junior O.B."/>
            <person name="Grattapaglia D."/>
            <person name="Novaes E."/>
            <person name="Collevatti R.G."/>
        </authorList>
    </citation>
    <scope>NUCLEOTIDE SEQUENCE [LARGE SCALE GENOMIC DNA]</scope>
    <source>
        <strain evidence="11">cv. UFG-1</strain>
    </source>
</reference>
<proteinExistence type="predicted"/>
<dbReference type="STRING" id="429701.A0A2G9FYL4"/>
<protein>
    <recommendedName>
        <fullName evidence="1">non-specific serine/threonine protein kinase</fullName>
        <ecNumber evidence="1">2.7.11.1</ecNumber>
    </recommendedName>
</protein>
<dbReference type="InterPro" id="IPR000719">
    <property type="entry name" value="Prot_kinase_dom"/>
</dbReference>
<evidence type="ECO:0000256" key="2">
    <source>
        <dbReference type="ARBA" id="ARBA00022527"/>
    </source>
</evidence>
<gene>
    <name evidence="10" type="ORF">CDL12_29776</name>
</gene>
<comment type="catalytic activity">
    <reaction evidence="7">
        <text>L-threonyl-[protein] + ATP = O-phospho-L-threonyl-[protein] + ADP + H(+)</text>
        <dbReference type="Rhea" id="RHEA:46608"/>
        <dbReference type="Rhea" id="RHEA-COMP:11060"/>
        <dbReference type="Rhea" id="RHEA-COMP:11605"/>
        <dbReference type="ChEBI" id="CHEBI:15378"/>
        <dbReference type="ChEBI" id="CHEBI:30013"/>
        <dbReference type="ChEBI" id="CHEBI:30616"/>
        <dbReference type="ChEBI" id="CHEBI:61977"/>
        <dbReference type="ChEBI" id="CHEBI:456216"/>
        <dbReference type="EC" id="2.7.11.1"/>
    </reaction>
</comment>
<evidence type="ECO:0000313" key="11">
    <source>
        <dbReference type="Proteomes" id="UP000231279"/>
    </source>
</evidence>
<dbReference type="AlphaFoldDB" id="A0A2G9FYL4"/>